<keyword evidence="2" id="KW-1185">Reference proteome</keyword>
<dbReference type="EMBL" id="CP142729">
    <property type="protein sequence ID" value="WUR03192.1"/>
    <property type="molecule type" value="Genomic_DNA"/>
</dbReference>
<dbReference type="GeneID" id="90541011"/>
<evidence type="ECO:0000313" key="1">
    <source>
        <dbReference type="EMBL" id="WUR03192.1"/>
    </source>
</evidence>
<reference evidence="1" key="1">
    <citation type="journal article" date="2024" name="BMC Genomics">
        <title>Functional annotation of a divergent genome using sequence and structure-based similarity.</title>
        <authorList>
            <person name="Svedberg D."/>
            <person name="Winiger R.R."/>
            <person name="Berg A."/>
            <person name="Sharma H."/>
            <person name="Tellgren-Roth C."/>
            <person name="Debrunner-Vossbrinck B.A."/>
            <person name="Vossbrinck C.R."/>
            <person name="Barandun J."/>
        </authorList>
    </citation>
    <scope>NUCLEOTIDE SEQUENCE</scope>
    <source>
        <strain evidence="1">Illinois isolate</strain>
    </source>
</reference>
<dbReference type="KEGG" id="vnx:VNE69_04021"/>
<protein>
    <submittedName>
        <fullName evidence="1">Uncharacterized protein</fullName>
    </submittedName>
</protein>
<sequence>MKLLKIFFAIFFVRSNQIYYRRIKDNLFNAFKKDDYTVYDSNKDYIRVFLRVHDYNKEINCTLKDISIDGKKQHTENFSFKYEGKSINDNIKILEENIIKIINSSYDKNIVLVYSLYDCTYSSFAKQIIEKIKENNKSRSEKNTDKIFYKNISFLGCHLNKILDEIENFNKYNKYKLRIPDIPISFYYGGYTNIYYIRFCIEKNNICYLFEFNLNEIDNKDVNSLVNIAIEDEFKGKKEILMRLFELYNFAEAEYIQRHSAEKLCNITSNKIELVYSGYNLIEIQTDLVKFKAYSKKVKVLYALNNSTTDANLMGKNLFTELKKTIYKIYLMKNTDEYSYVEFVFRLLHQYNKPDFLIMRILNNEDSAMGFIFNWILLFLNIIEFRDLDIKTGKLIISEKLKDEKKRKITKILLSKLLMITSKECYLVKICLLIEAENYINENDVSNDYLFKSLKEIYNLIVPENNKNNKSKKNSRGINMVNIVKELENGYIDIIREYKKKILYQICKILSLFTRLDRPTCAIEKYECKCEFVKEEIIKNMGLDEKEVEKNTENIINLLSKKTAKEEKLLTERNKKEKK</sequence>
<name>A0AAX4JB45_9MICR</name>
<dbReference type="Proteomes" id="UP001334084">
    <property type="component" value="Chromosome 4"/>
</dbReference>
<dbReference type="RefSeq" id="XP_065329337.1">
    <property type="nucleotide sequence ID" value="XM_065473265.1"/>
</dbReference>
<dbReference type="AlphaFoldDB" id="A0AAX4JB45"/>
<organism evidence="1 2">
    <name type="scientific">Vairimorpha necatrix</name>
    <dbReference type="NCBI Taxonomy" id="6039"/>
    <lineage>
        <taxon>Eukaryota</taxon>
        <taxon>Fungi</taxon>
        <taxon>Fungi incertae sedis</taxon>
        <taxon>Microsporidia</taxon>
        <taxon>Nosematidae</taxon>
        <taxon>Vairimorpha</taxon>
    </lineage>
</organism>
<gene>
    <name evidence="1" type="ORF">VNE69_04021</name>
</gene>
<accession>A0AAX4JB45</accession>
<proteinExistence type="predicted"/>
<evidence type="ECO:0000313" key="2">
    <source>
        <dbReference type="Proteomes" id="UP001334084"/>
    </source>
</evidence>